<proteinExistence type="predicted"/>
<feature type="domain" description="Phytocyanin" evidence="3">
    <location>
        <begin position="1"/>
        <end position="96"/>
    </location>
</feature>
<dbReference type="Gene3D" id="2.60.40.420">
    <property type="entry name" value="Cupredoxins - blue copper proteins"/>
    <property type="match status" value="1"/>
</dbReference>
<evidence type="ECO:0000313" key="5">
    <source>
        <dbReference type="Proteomes" id="UP000428333"/>
    </source>
</evidence>
<feature type="region of interest" description="Disordered" evidence="1">
    <location>
        <begin position="103"/>
        <end position="132"/>
    </location>
</feature>
<dbReference type="PANTHER" id="PTHR33021">
    <property type="entry name" value="BLUE COPPER PROTEIN"/>
    <property type="match status" value="1"/>
</dbReference>
<name>A0A6A4LNR9_9ERIC</name>
<dbReference type="InterPro" id="IPR008972">
    <property type="entry name" value="Cupredoxin"/>
</dbReference>
<dbReference type="SUPFAM" id="SSF49503">
    <property type="entry name" value="Cupredoxins"/>
    <property type="match status" value="1"/>
</dbReference>
<dbReference type="EMBL" id="QEFC01001169">
    <property type="protein sequence ID" value="KAE9459495.1"/>
    <property type="molecule type" value="Genomic_DNA"/>
</dbReference>
<reference evidence="4 5" key="1">
    <citation type="journal article" date="2019" name="Genome Biol. Evol.">
        <title>The Rhododendron genome and chromosomal organization provide insight into shared whole-genome duplications across the heath family (Ericaceae).</title>
        <authorList>
            <person name="Soza V.L."/>
            <person name="Lindsley D."/>
            <person name="Waalkes A."/>
            <person name="Ramage E."/>
            <person name="Patwardhan R.P."/>
            <person name="Burton J.N."/>
            <person name="Adey A."/>
            <person name="Kumar A."/>
            <person name="Qiu R."/>
            <person name="Shendure J."/>
            <person name="Hall B."/>
        </authorList>
    </citation>
    <scope>NUCLEOTIDE SEQUENCE [LARGE SCALE GENOMIC DNA]</scope>
    <source>
        <strain evidence="4">RSF 1966-606</strain>
    </source>
</reference>
<evidence type="ECO:0000256" key="1">
    <source>
        <dbReference type="SAM" id="MobiDB-lite"/>
    </source>
</evidence>
<accession>A0A6A4LNR9</accession>
<dbReference type="InterPro" id="IPR039391">
    <property type="entry name" value="Phytocyanin-like"/>
</dbReference>
<dbReference type="InterPro" id="IPR003245">
    <property type="entry name" value="Phytocyanin_dom"/>
</dbReference>
<sequence>MASLKILVALAIFAIAFPSTLATEWVVGVFNYKQGSHNVVKVNGTDFQACKVPIGAVPLTSGHDVIPLSTPGKHWYICGFPNHCTLGMKLVITVLPELSPFPSPAPSPSSGTVSPAPSPGSGEMAPPPTAPPPSAATGIAFSKCHAWFVGVFSILMMIMA</sequence>
<feature type="signal peptide" evidence="2">
    <location>
        <begin position="1"/>
        <end position="22"/>
    </location>
</feature>
<evidence type="ECO:0000256" key="2">
    <source>
        <dbReference type="SAM" id="SignalP"/>
    </source>
</evidence>
<feature type="non-terminal residue" evidence="4">
    <location>
        <position position="1"/>
    </location>
</feature>
<comment type="caution">
    <text evidence="4">The sequence shown here is derived from an EMBL/GenBank/DDBJ whole genome shotgun (WGS) entry which is preliminary data.</text>
</comment>
<keyword evidence="2" id="KW-0732">Signal</keyword>
<protein>
    <recommendedName>
        <fullName evidence="3">Phytocyanin domain-containing protein</fullName>
    </recommendedName>
</protein>
<dbReference type="CDD" id="cd04216">
    <property type="entry name" value="Phytocyanin"/>
    <property type="match status" value="1"/>
</dbReference>
<dbReference type="AlphaFoldDB" id="A0A6A4LNR9"/>
<keyword evidence="5" id="KW-1185">Reference proteome</keyword>
<dbReference type="Proteomes" id="UP000428333">
    <property type="component" value="Linkage Group LG05"/>
</dbReference>
<dbReference type="GO" id="GO:0005886">
    <property type="term" value="C:plasma membrane"/>
    <property type="evidence" value="ECO:0007669"/>
    <property type="project" value="TreeGrafter"/>
</dbReference>
<dbReference type="PROSITE" id="PS51485">
    <property type="entry name" value="PHYTOCYANIN"/>
    <property type="match status" value="1"/>
</dbReference>
<evidence type="ECO:0000313" key="4">
    <source>
        <dbReference type="EMBL" id="KAE9459495.1"/>
    </source>
</evidence>
<organism evidence="4 5">
    <name type="scientific">Rhododendron williamsianum</name>
    <dbReference type="NCBI Taxonomy" id="262921"/>
    <lineage>
        <taxon>Eukaryota</taxon>
        <taxon>Viridiplantae</taxon>
        <taxon>Streptophyta</taxon>
        <taxon>Embryophyta</taxon>
        <taxon>Tracheophyta</taxon>
        <taxon>Spermatophyta</taxon>
        <taxon>Magnoliopsida</taxon>
        <taxon>eudicotyledons</taxon>
        <taxon>Gunneridae</taxon>
        <taxon>Pentapetalae</taxon>
        <taxon>asterids</taxon>
        <taxon>Ericales</taxon>
        <taxon>Ericaceae</taxon>
        <taxon>Ericoideae</taxon>
        <taxon>Rhodoreae</taxon>
        <taxon>Rhododendron</taxon>
    </lineage>
</organism>
<feature type="chain" id="PRO_5025680947" description="Phytocyanin domain-containing protein" evidence="2">
    <location>
        <begin position="23"/>
        <end position="160"/>
    </location>
</feature>
<evidence type="ECO:0000259" key="3">
    <source>
        <dbReference type="PROSITE" id="PS51485"/>
    </source>
</evidence>
<dbReference type="Pfam" id="PF02298">
    <property type="entry name" value="Cu_bind_like"/>
    <property type="match status" value="1"/>
</dbReference>
<dbReference type="OrthoDB" id="687943at2759"/>
<dbReference type="PANTHER" id="PTHR33021:SF408">
    <property type="entry name" value="PHYTOCYANIN DOMAIN-CONTAINING PROTEIN"/>
    <property type="match status" value="1"/>
</dbReference>
<feature type="compositionally biased region" description="Low complexity" evidence="1">
    <location>
        <begin position="108"/>
        <end position="122"/>
    </location>
</feature>
<dbReference type="GO" id="GO:0009055">
    <property type="term" value="F:electron transfer activity"/>
    <property type="evidence" value="ECO:0007669"/>
    <property type="project" value="InterPro"/>
</dbReference>
<gene>
    <name evidence="4" type="ORF">C3L33_08612</name>
</gene>